<evidence type="ECO:0000313" key="1">
    <source>
        <dbReference type="EMBL" id="KSW12278.1"/>
    </source>
</evidence>
<name>A0A0V8RW47_PYROC</name>
<evidence type="ECO:0000313" key="2">
    <source>
        <dbReference type="Proteomes" id="UP000053352"/>
    </source>
</evidence>
<proteinExistence type="predicted"/>
<dbReference type="InterPro" id="IPR027417">
    <property type="entry name" value="P-loop_NTPase"/>
</dbReference>
<gene>
    <name evidence="1" type="ORF">CF15_05885</name>
</gene>
<sequence>MRVLVSGLLEHDSGKTWTVVALARALAEKGPRVAIFKPVAGHNLWGSPHALRSSYDRGLLLGNDVYTYLRYLEGVDPGVSNPVALALAYPDPLAFKGPSQYLAAISDTRSMLVLARVQDCGRGAARHYVFPNSLARLTGTLRSEVERLAARLGAEPSEPGWLLDWLAGPKAEELLEECRARLEAGATYYWWSRSTTLLRPTGAW</sequence>
<dbReference type="Proteomes" id="UP000053352">
    <property type="component" value="Unassembled WGS sequence"/>
</dbReference>
<evidence type="ECO:0008006" key="3">
    <source>
        <dbReference type="Google" id="ProtNLM"/>
    </source>
</evidence>
<keyword evidence="2" id="KW-1185">Reference proteome</keyword>
<reference evidence="1 2" key="1">
    <citation type="submission" date="2015-11" db="EMBL/GenBank/DDBJ databases">
        <title>Genome sequence of Pyrodictium occultum PL-19, a marine hyperthermophilic archaeon isolated from Volcano, Italy.</title>
        <authorList>
            <person name="Utturkar S."/>
            <person name="Huber H."/>
            <person name="Leptihn S."/>
            <person name="Brown S."/>
            <person name="Stetter K.O."/>
            <person name="Podar M."/>
        </authorList>
    </citation>
    <scope>NUCLEOTIDE SEQUENCE [LARGE SCALE GENOMIC DNA]</scope>
    <source>
        <strain evidence="1 2">PL-19</strain>
    </source>
</reference>
<comment type="caution">
    <text evidence="1">The sequence shown here is derived from an EMBL/GenBank/DDBJ whole genome shotgun (WGS) entry which is preliminary data.</text>
</comment>
<organism evidence="1 2">
    <name type="scientific">Pyrodictium occultum</name>
    <dbReference type="NCBI Taxonomy" id="2309"/>
    <lineage>
        <taxon>Archaea</taxon>
        <taxon>Thermoproteota</taxon>
        <taxon>Thermoprotei</taxon>
        <taxon>Desulfurococcales</taxon>
        <taxon>Pyrodictiaceae</taxon>
        <taxon>Pyrodictium</taxon>
    </lineage>
</organism>
<dbReference type="AlphaFoldDB" id="A0A0V8RW47"/>
<dbReference type="SUPFAM" id="SSF52540">
    <property type="entry name" value="P-loop containing nucleoside triphosphate hydrolases"/>
    <property type="match status" value="1"/>
</dbReference>
<accession>A0A0V8RW47</accession>
<dbReference type="Gene3D" id="3.40.50.300">
    <property type="entry name" value="P-loop containing nucleotide triphosphate hydrolases"/>
    <property type="match status" value="1"/>
</dbReference>
<protein>
    <recommendedName>
        <fullName evidence="3">ATPase</fullName>
    </recommendedName>
</protein>
<dbReference type="STRING" id="2309.CF15_05885"/>
<dbReference type="EMBL" id="LNTB01000001">
    <property type="protein sequence ID" value="KSW12278.1"/>
    <property type="molecule type" value="Genomic_DNA"/>
</dbReference>